<keyword evidence="4" id="KW-1185">Reference proteome</keyword>
<dbReference type="InterPro" id="IPR051910">
    <property type="entry name" value="ComF/GntX_DNA_util-trans"/>
</dbReference>
<organism evidence="3 4">
    <name type="scientific">Desulfuromonas soudanensis</name>
    <dbReference type="NCBI Taxonomy" id="1603606"/>
    <lineage>
        <taxon>Bacteria</taxon>
        <taxon>Pseudomonadati</taxon>
        <taxon>Thermodesulfobacteriota</taxon>
        <taxon>Desulfuromonadia</taxon>
        <taxon>Desulfuromonadales</taxon>
        <taxon>Desulfuromonadaceae</taxon>
        <taxon>Desulfuromonas</taxon>
    </lineage>
</organism>
<sequence length="247" mass="27380">MVFLRRLRHEVTGLIQLFLPPSCPLCARELTGFDGARLCTDCREQIPPLSASRCPRCALPYAGETGSSHLCEPCIRSTPPFTAVSALGAYEGTLRHAVHRFKYRGELNLDRPLGEMLAEALRPLCDEWRPDLLVPVPLHPRRLRQRSYNQALLLARELGKNLSIPVASRLLQRRRPTPPQRGLPARIRCHNLRGAFALERPLAGERILLVDDVMTTGATASECTRTLLAGGGGEVAVAVLGRARRHH</sequence>
<dbReference type="Gene3D" id="3.40.50.2020">
    <property type="match status" value="1"/>
</dbReference>
<protein>
    <submittedName>
        <fullName evidence="3">Putative amidophosphoribosyltransferase</fullName>
    </submittedName>
</protein>
<evidence type="ECO:0000256" key="1">
    <source>
        <dbReference type="ARBA" id="ARBA00008007"/>
    </source>
</evidence>
<comment type="similarity">
    <text evidence="1">Belongs to the ComF/GntX family.</text>
</comment>
<name>A0A0M4DFJ4_9BACT</name>
<dbReference type="PANTHER" id="PTHR47505">
    <property type="entry name" value="DNA UTILIZATION PROTEIN YHGH"/>
    <property type="match status" value="1"/>
</dbReference>
<dbReference type="STRING" id="1603606.DSOUD_0491"/>
<keyword evidence="3" id="KW-0328">Glycosyltransferase</keyword>
<reference evidence="3 4" key="1">
    <citation type="submission" date="2015-07" db="EMBL/GenBank/DDBJ databases">
        <title>Isolation and Genomic Characterization of a Novel Halophilic Metal-Reducing Deltaproteobacterium from the Deep Subsurface.</title>
        <authorList>
            <person name="Badalamenti J.P."/>
            <person name="Summers Z.M."/>
            <person name="Gralnick J.A."/>
            <person name="Bond D.R."/>
        </authorList>
    </citation>
    <scope>NUCLEOTIDE SEQUENCE [LARGE SCALE GENOMIC DNA]</scope>
    <source>
        <strain evidence="3 4">WTL</strain>
    </source>
</reference>
<accession>A0A0M4DFJ4</accession>
<gene>
    <name evidence="3" type="ORF">DSOUD_0491</name>
</gene>
<dbReference type="EMBL" id="CP010802">
    <property type="protein sequence ID" value="ALC15282.1"/>
    <property type="molecule type" value="Genomic_DNA"/>
</dbReference>
<feature type="domain" description="Double zinc ribbon" evidence="2">
    <location>
        <begin position="14"/>
        <end position="74"/>
    </location>
</feature>
<dbReference type="InterPro" id="IPR000836">
    <property type="entry name" value="PRTase_dom"/>
</dbReference>
<dbReference type="AlphaFoldDB" id="A0A0M4DFJ4"/>
<dbReference type="CDD" id="cd06223">
    <property type="entry name" value="PRTases_typeI"/>
    <property type="match status" value="1"/>
</dbReference>
<dbReference type="RefSeq" id="WP_053549506.1">
    <property type="nucleotide sequence ID" value="NZ_CP010802.1"/>
</dbReference>
<dbReference type="InterPro" id="IPR029057">
    <property type="entry name" value="PRTase-like"/>
</dbReference>
<evidence type="ECO:0000313" key="4">
    <source>
        <dbReference type="Proteomes" id="UP000057158"/>
    </source>
</evidence>
<dbReference type="KEGG" id="des:DSOUD_0491"/>
<dbReference type="GO" id="GO:0016757">
    <property type="term" value="F:glycosyltransferase activity"/>
    <property type="evidence" value="ECO:0007669"/>
    <property type="project" value="UniProtKB-KW"/>
</dbReference>
<dbReference type="Pfam" id="PF18912">
    <property type="entry name" value="DZR_2"/>
    <property type="match status" value="1"/>
</dbReference>
<dbReference type="SUPFAM" id="SSF53271">
    <property type="entry name" value="PRTase-like"/>
    <property type="match status" value="1"/>
</dbReference>
<dbReference type="PATRIC" id="fig|1603606.3.peg.532"/>
<evidence type="ECO:0000313" key="3">
    <source>
        <dbReference type="EMBL" id="ALC15282.1"/>
    </source>
</evidence>
<dbReference type="Proteomes" id="UP000057158">
    <property type="component" value="Chromosome"/>
</dbReference>
<evidence type="ECO:0000259" key="2">
    <source>
        <dbReference type="Pfam" id="PF18912"/>
    </source>
</evidence>
<keyword evidence="3" id="KW-0808">Transferase</keyword>
<dbReference type="OrthoDB" id="9779910at2"/>
<dbReference type="InterPro" id="IPR044005">
    <property type="entry name" value="DZR_2"/>
</dbReference>
<dbReference type="PANTHER" id="PTHR47505:SF1">
    <property type="entry name" value="DNA UTILIZATION PROTEIN YHGH"/>
    <property type="match status" value="1"/>
</dbReference>
<proteinExistence type="inferred from homology"/>